<reference evidence="6" key="1">
    <citation type="submission" date="2014-11" db="EMBL/GenBank/DDBJ databases">
        <authorList>
            <person name="Otto D Thomas"/>
            <person name="Naeem Raeece"/>
        </authorList>
    </citation>
    <scope>NUCLEOTIDE SEQUENCE</scope>
</reference>
<accession>A0A0G4GIY8</accession>
<dbReference type="InterPro" id="IPR002110">
    <property type="entry name" value="Ankyrin_rpt"/>
</dbReference>
<dbReference type="PROSITE" id="PS50088">
    <property type="entry name" value="ANK_REPEAT"/>
    <property type="match status" value="2"/>
</dbReference>
<evidence type="ECO:0000256" key="5">
    <source>
        <dbReference type="SAM" id="Phobius"/>
    </source>
</evidence>
<dbReference type="SUPFAM" id="SSF48403">
    <property type="entry name" value="Ankyrin repeat"/>
    <property type="match status" value="1"/>
</dbReference>
<dbReference type="Gene3D" id="1.25.40.20">
    <property type="entry name" value="Ankyrin repeat-containing domain"/>
    <property type="match status" value="2"/>
</dbReference>
<evidence type="ECO:0000256" key="4">
    <source>
        <dbReference type="SAM" id="MobiDB-lite"/>
    </source>
</evidence>
<dbReference type="PANTHER" id="PTHR24171:SF8">
    <property type="entry name" value="BRCA1-ASSOCIATED RING DOMAIN PROTEIN 1"/>
    <property type="match status" value="1"/>
</dbReference>
<keyword evidence="5" id="KW-0812">Transmembrane</keyword>
<feature type="repeat" description="ANK" evidence="3">
    <location>
        <begin position="275"/>
        <end position="308"/>
    </location>
</feature>
<feature type="region of interest" description="Disordered" evidence="4">
    <location>
        <begin position="104"/>
        <end position="124"/>
    </location>
</feature>
<keyword evidence="2 3" id="KW-0040">ANK repeat</keyword>
<feature type="transmembrane region" description="Helical" evidence="5">
    <location>
        <begin position="33"/>
        <end position="54"/>
    </location>
</feature>
<dbReference type="InterPro" id="IPR036770">
    <property type="entry name" value="Ankyrin_rpt-contain_sf"/>
</dbReference>
<name>A0A0G4GIY8_9ALVE</name>
<proteinExistence type="predicted"/>
<feature type="repeat" description="ANK" evidence="3">
    <location>
        <begin position="309"/>
        <end position="344"/>
    </location>
</feature>
<keyword evidence="5" id="KW-0472">Membrane</keyword>
<dbReference type="EMBL" id="CDMZ01001251">
    <property type="protein sequence ID" value="CEM29728.1"/>
    <property type="molecule type" value="Genomic_DNA"/>
</dbReference>
<evidence type="ECO:0000256" key="2">
    <source>
        <dbReference type="ARBA" id="ARBA00023043"/>
    </source>
</evidence>
<sequence>MRAFSVRKAVQLVGCTAVDQVASFVVKRRNAASLLYVVALFFIFGSALSSRSAVRGRPSLFCNRSDLSRHSFCGHTRLSGRRRHYAGACSADLRLSMLFEHSDASESASESETETATADSESELVRQLRRELDERDREILKYLRANEKLRDELAERDRQLQDKEKAAALLQVLVDGLGLGEKKKSKQDDLNDRLWSAVKEGNSTDVLALLKEGADPNFVGPWIESRPLHLAAHMHKVEGWNSRVLHQKGADPHCYEEVCRVLLDNGADPNVQNSLLETPLHRALFKPEPDRISRLFLEKGANPNLPDKAGWTPLIKAAHGGGEGFPSIVRMMLEKGGNIYMRNRAGGRTAEEATKSEEVRDILRNHRHRLEKEKETK</sequence>
<dbReference type="VEuPathDB" id="CryptoDB:Cvel_22069"/>
<evidence type="ECO:0000256" key="3">
    <source>
        <dbReference type="PROSITE-ProRule" id="PRU00023"/>
    </source>
</evidence>
<dbReference type="PANTHER" id="PTHR24171">
    <property type="entry name" value="ANKYRIN REPEAT DOMAIN-CONTAINING PROTEIN 39-RELATED"/>
    <property type="match status" value="1"/>
</dbReference>
<evidence type="ECO:0000256" key="1">
    <source>
        <dbReference type="ARBA" id="ARBA00022737"/>
    </source>
</evidence>
<dbReference type="AlphaFoldDB" id="A0A0G4GIY8"/>
<keyword evidence="5" id="KW-1133">Transmembrane helix</keyword>
<feature type="compositionally biased region" description="Low complexity" evidence="4">
    <location>
        <begin position="105"/>
        <end position="119"/>
    </location>
</feature>
<gene>
    <name evidence="6" type="ORF">Cvel_22069</name>
</gene>
<dbReference type="GO" id="GO:0004842">
    <property type="term" value="F:ubiquitin-protein transferase activity"/>
    <property type="evidence" value="ECO:0007669"/>
    <property type="project" value="TreeGrafter"/>
</dbReference>
<keyword evidence="1" id="KW-0677">Repeat</keyword>
<organism evidence="6">
    <name type="scientific">Chromera velia CCMP2878</name>
    <dbReference type="NCBI Taxonomy" id="1169474"/>
    <lineage>
        <taxon>Eukaryota</taxon>
        <taxon>Sar</taxon>
        <taxon>Alveolata</taxon>
        <taxon>Colpodellida</taxon>
        <taxon>Chromeraceae</taxon>
        <taxon>Chromera</taxon>
    </lineage>
</organism>
<protein>
    <submittedName>
        <fullName evidence="6">Uncharacterized protein</fullName>
    </submittedName>
</protein>
<dbReference type="Pfam" id="PF12796">
    <property type="entry name" value="Ank_2"/>
    <property type="match status" value="1"/>
</dbReference>
<evidence type="ECO:0000313" key="6">
    <source>
        <dbReference type="EMBL" id="CEM29728.1"/>
    </source>
</evidence>
<dbReference type="GO" id="GO:0085020">
    <property type="term" value="P:protein K6-linked ubiquitination"/>
    <property type="evidence" value="ECO:0007669"/>
    <property type="project" value="TreeGrafter"/>
</dbReference>
<dbReference type="SMART" id="SM00248">
    <property type="entry name" value="ANK"/>
    <property type="match status" value="4"/>
</dbReference>